<keyword evidence="4 6" id="KW-0472">Membrane</keyword>
<dbReference type="InterPro" id="IPR000832">
    <property type="entry name" value="GPCR_2_secretin-like"/>
</dbReference>
<evidence type="ECO:0000256" key="5">
    <source>
        <dbReference type="SAM" id="MobiDB-lite"/>
    </source>
</evidence>
<keyword evidence="2 6" id="KW-0812">Transmembrane</keyword>
<protein>
    <recommendedName>
        <fullName evidence="7">G-protein coupled receptors family 2 profile 2 domain-containing protein</fullName>
    </recommendedName>
</protein>
<feature type="transmembrane region" description="Helical" evidence="6">
    <location>
        <begin position="272"/>
        <end position="296"/>
    </location>
</feature>
<dbReference type="GO" id="GO:0007189">
    <property type="term" value="P:adenylate cyclase-activating G protein-coupled receptor signaling pathway"/>
    <property type="evidence" value="ECO:0007669"/>
    <property type="project" value="TreeGrafter"/>
</dbReference>
<name>A0AAN0IB64_AMPQE</name>
<accession>A0AAN0IB64</accession>
<evidence type="ECO:0000256" key="3">
    <source>
        <dbReference type="ARBA" id="ARBA00022989"/>
    </source>
</evidence>
<dbReference type="AlphaFoldDB" id="A0AAN0IB64"/>
<dbReference type="GeneID" id="100631476"/>
<dbReference type="PANTHER" id="PTHR23112">
    <property type="entry name" value="G PROTEIN-COUPLED RECEPTOR 157-RELATED"/>
    <property type="match status" value="1"/>
</dbReference>
<feature type="compositionally biased region" description="Basic and acidic residues" evidence="5">
    <location>
        <begin position="394"/>
        <end position="408"/>
    </location>
</feature>
<feature type="transmembrane region" description="Helical" evidence="6">
    <location>
        <begin position="36"/>
        <end position="59"/>
    </location>
</feature>
<evidence type="ECO:0000256" key="2">
    <source>
        <dbReference type="ARBA" id="ARBA00022692"/>
    </source>
</evidence>
<evidence type="ECO:0000256" key="4">
    <source>
        <dbReference type="ARBA" id="ARBA00023136"/>
    </source>
</evidence>
<dbReference type="PROSITE" id="PS50261">
    <property type="entry name" value="G_PROTEIN_RECEP_F2_4"/>
    <property type="match status" value="1"/>
</dbReference>
<evidence type="ECO:0000256" key="1">
    <source>
        <dbReference type="ARBA" id="ARBA00004141"/>
    </source>
</evidence>
<dbReference type="EnsemblMetazoa" id="XM_003384284.3">
    <property type="protein sequence ID" value="XP_003384332.2"/>
    <property type="gene ID" value="LOC100631476"/>
</dbReference>
<dbReference type="GO" id="GO:0005886">
    <property type="term" value="C:plasma membrane"/>
    <property type="evidence" value="ECO:0007669"/>
    <property type="project" value="TreeGrafter"/>
</dbReference>
<reference evidence="8" key="2">
    <citation type="submission" date="2024-06" db="UniProtKB">
        <authorList>
            <consortium name="EnsemblMetazoa"/>
        </authorList>
    </citation>
    <scope>IDENTIFICATION</scope>
</reference>
<evidence type="ECO:0000259" key="7">
    <source>
        <dbReference type="PROSITE" id="PS50261"/>
    </source>
</evidence>
<dbReference type="SUPFAM" id="SSF81321">
    <property type="entry name" value="Family A G protein-coupled receptor-like"/>
    <property type="match status" value="1"/>
</dbReference>
<comment type="subcellular location">
    <subcellularLocation>
        <location evidence="1">Membrane</location>
        <topology evidence="1">Multi-pass membrane protein</topology>
    </subcellularLocation>
</comment>
<feature type="transmembrane region" description="Helical" evidence="6">
    <location>
        <begin position="316"/>
        <end position="341"/>
    </location>
</feature>
<keyword evidence="3 6" id="KW-1133">Transmembrane helix</keyword>
<feature type="domain" description="G-protein coupled receptors family 2 profile 2" evidence="7">
    <location>
        <begin position="35"/>
        <end position="193"/>
    </location>
</feature>
<organism evidence="8 9">
    <name type="scientific">Amphimedon queenslandica</name>
    <name type="common">Sponge</name>
    <dbReference type="NCBI Taxonomy" id="400682"/>
    <lineage>
        <taxon>Eukaryota</taxon>
        <taxon>Metazoa</taxon>
        <taxon>Porifera</taxon>
        <taxon>Demospongiae</taxon>
        <taxon>Heteroscleromorpha</taxon>
        <taxon>Haplosclerida</taxon>
        <taxon>Niphatidae</taxon>
        <taxon>Amphimedon</taxon>
    </lineage>
</organism>
<dbReference type="Proteomes" id="UP000007879">
    <property type="component" value="Unassembled WGS sequence"/>
</dbReference>
<feature type="transmembrane region" description="Helical" evidence="6">
    <location>
        <begin position="71"/>
        <end position="95"/>
    </location>
</feature>
<dbReference type="PANTHER" id="PTHR23112:SF47">
    <property type="entry name" value="G-PROTEIN COUPLED RECEPTOR 157"/>
    <property type="match status" value="1"/>
</dbReference>
<evidence type="ECO:0000256" key="6">
    <source>
        <dbReference type="SAM" id="Phobius"/>
    </source>
</evidence>
<feature type="transmembrane region" description="Helical" evidence="6">
    <location>
        <begin position="156"/>
        <end position="176"/>
    </location>
</feature>
<dbReference type="GO" id="GO:0007166">
    <property type="term" value="P:cell surface receptor signaling pathway"/>
    <property type="evidence" value="ECO:0007669"/>
    <property type="project" value="InterPro"/>
</dbReference>
<keyword evidence="9" id="KW-1185">Reference proteome</keyword>
<dbReference type="KEGG" id="aqu:100631476"/>
<evidence type="ECO:0000313" key="8">
    <source>
        <dbReference type="EnsemblMetazoa" id="XP_003384332.2"/>
    </source>
</evidence>
<sequence length="439" mass="49633">MWNTFHELMKQSIYCPRPNRTCSGDYSSLYYGDTPAIVSFISCSLSLLGSLITVLPYLLWKDTRTGIRRIITFLAVADFFTAASYIMGNINFYIYKHNSKTAGINTACNYFDQICEVQSYISSWASYSSFWWTSILALYLYWTVVKGDIKKGERYFPLYHVLSWGSPMLAMVPLLVTNSLGYSYVAAAGWCFIRGSRFDSSLQYAQLDFEDIVKILAGGKAFEIGTYAWVLLMYGAIHCNIRKKVSFNKKDQTPTSINGGVSVLLRQIQKKLYFIPAAFIILRMWGTIQFIVSIFVFNFRKVNQDGCIEKGYRDLYFSLAILQCIGDGAQGWVNCILYIFWSPKIRQRLILNPLSNCCYHVATQILPTTSRHSSALSPVNSPSPKSVFVSVQHVGEEDGGPKENRGGVEGEQEGTSALLQTFSREEDEERVPLIASEKT</sequence>
<reference evidence="9" key="1">
    <citation type="journal article" date="2010" name="Nature">
        <title>The Amphimedon queenslandica genome and the evolution of animal complexity.</title>
        <authorList>
            <person name="Srivastava M."/>
            <person name="Simakov O."/>
            <person name="Chapman J."/>
            <person name="Fahey B."/>
            <person name="Gauthier M.E."/>
            <person name="Mitros T."/>
            <person name="Richards G.S."/>
            <person name="Conaco C."/>
            <person name="Dacre M."/>
            <person name="Hellsten U."/>
            <person name="Larroux C."/>
            <person name="Putnam N.H."/>
            <person name="Stanke M."/>
            <person name="Adamska M."/>
            <person name="Darling A."/>
            <person name="Degnan S.M."/>
            <person name="Oakley T.H."/>
            <person name="Plachetzki D.C."/>
            <person name="Zhai Y."/>
            <person name="Adamski M."/>
            <person name="Calcino A."/>
            <person name="Cummins S.F."/>
            <person name="Goodstein D.M."/>
            <person name="Harris C."/>
            <person name="Jackson D.J."/>
            <person name="Leys S.P."/>
            <person name="Shu S."/>
            <person name="Woodcroft B.J."/>
            <person name="Vervoort M."/>
            <person name="Kosik K.S."/>
            <person name="Manning G."/>
            <person name="Degnan B.M."/>
            <person name="Rokhsar D.S."/>
        </authorList>
    </citation>
    <scope>NUCLEOTIDE SEQUENCE [LARGE SCALE GENOMIC DNA]</scope>
</reference>
<feature type="transmembrane region" description="Helical" evidence="6">
    <location>
        <begin position="124"/>
        <end position="144"/>
    </location>
</feature>
<dbReference type="Pfam" id="PF00002">
    <property type="entry name" value="7tm_2"/>
    <property type="match status" value="1"/>
</dbReference>
<feature type="transmembrane region" description="Helical" evidence="6">
    <location>
        <begin position="224"/>
        <end position="241"/>
    </location>
</feature>
<feature type="region of interest" description="Disordered" evidence="5">
    <location>
        <begin position="393"/>
        <end position="439"/>
    </location>
</feature>
<dbReference type="GO" id="GO:0004930">
    <property type="term" value="F:G protein-coupled receptor activity"/>
    <property type="evidence" value="ECO:0007669"/>
    <property type="project" value="InterPro"/>
</dbReference>
<feature type="compositionally biased region" description="Polar residues" evidence="5">
    <location>
        <begin position="413"/>
        <end position="422"/>
    </location>
</feature>
<dbReference type="InterPro" id="IPR017981">
    <property type="entry name" value="GPCR_2-like_7TM"/>
</dbReference>
<dbReference type="RefSeq" id="XP_003384332.2">
    <property type="nucleotide sequence ID" value="XM_003384284.3"/>
</dbReference>
<proteinExistence type="predicted"/>
<evidence type="ECO:0000313" key="9">
    <source>
        <dbReference type="Proteomes" id="UP000007879"/>
    </source>
</evidence>
<dbReference type="Gene3D" id="1.20.1070.10">
    <property type="entry name" value="Rhodopsin 7-helix transmembrane proteins"/>
    <property type="match status" value="1"/>
</dbReference>